<evidence type="ECO:0000256" key="5">
    <source>
        <dbReference type="ARBA" id="ARBA00014155"/>
    </source>
</evidence>
<sequence length="284" mass="31071">MQIITNPAEMQAIAEKLRLQHQYIGVVMTMGALHEGHLSLVKLAREKAGTVIMTLFVNPTQFGPGEDFHRYPRPFEQDAALARSAGVDYLFAPSTEAMYPESYSTMIDPGPIATRFEGASRPGHFSGMATVVVKLLGITRPHLAIFGEKDAQQLTVIRRVVADLNIAVTILGAPVARESDGLATSSRNIYLSSDERQQASVLYRAIRYAAEQIEQGRADLDAIASEAEALVNSEPDAQTGYLSFVDEATFEPAAKAAPGKACRLIMAVRIGSTRLIDNWRFEFQ</sequence>
<evidence type="ECO:0000256" key="3">
    <source>
        <dbReference type="ARBA" id="ARBA00009256"/>
    </source>
</evidence>
<keyword evidence="15" id="KW-1185">Reference proteome</keyword>
<keyword evidence="6 13" id="KW-0963">Cytoplasm</keyword>
<keyword evidence="8 13" id="KW-0566">Pantothenate biosynthesis</keyword>
<dbReference type="RefSeq" id="WP_139456276.1">
    <property type="nucleotide sequence ID" value="NZ_VDCH01000004.1"/>
</dbReference>
<evidence type="ECO:0000313" key="15">
    <source>
        <dbReference type="Proteomes" id="UP000308271"/>
    </source>
</evidence>
<protein>
    <recommendedName>
        <fullName evidence="5 13">Pantothenate synthetase</fullName>
        <shortName evidence="13">PS</shortName>
        <ecNumber evidence="4 13">6.3.2.1</ecNumber>
    </recommendedName>
    <alternativeName>
        <fullName evidence="13">Pantoate--beta-alanine ligase</fullName>
    </alternativeName>
    <alternativeName>
        <fullName evidence="13">Pantoate-activating enzyme</fullName>
    </alternativeName>
</protein>
<comment type="miscellaneous">
    <text evidence="13">The reaction proceeds by a bi uni uni bi ping pong mechanism.</text>
</comment>
<proteinExistence type="inferred from homology"/>
<feature type="binding site" evidence="13">
    <location>
        <begin position="184"/>
        <end position="187"/>
    </location>
    <ligand>
        <name>ATP</name>
        <dbReference type="ChEBI" id="CHEBI:30616"/>
    </ligand>
</feature>
<evidence type="ECO:0000256" key="10">
    <source>
        <dbReference type="ARBA" id="ARBA00022840"/>
    </source>
</evidence>
<feature type="active site" description="Proton donor" evidence="13">
    <location>
        <position position="37"/>
    </location>
</feature>
<feature type="binding site" evidence="13">
    <location>
        <begin position="30"/>
        <end position="37"/>
    </location>
    <ligand>
        <name>ATP</name>
        <dbReference type="ChEBI" id="CHEBI:30616"/>
    </ligand>
</feature>
<evidence type="ECO:0000256" key="9">
    <source>
        <dbReference type="ARBA" id="ARBA00022741"/>
    </source>
</evidence>
<dbReference type="Gene3D" id="3.30.1300.10">
    <property type="entry name" value="Pantoate-beta-alanine ligase, C-terminal domain"/>
    <property type="match status" value="1"/>
</dbReference>
<dbReference type="SUPFAM" id="SSF52374">
    <property type="entry name" value="Nucleotidylyl transferase"/>
    <property type="match status" value="1"/>
</dbReference>
<dbReference type="UniPathway" id="UPA00028">
    <property type="reaction ID" value="UER00005"/>
</dbReference>
<dbReference type="Pfam" id="PF02569">
    <property type="entry name" value="Pantoate_ligase"/>
    <property type="match status" value="1"/>
</dbReference>
<evidence type="ECO:0000256" key="8">
    <source>
        <dbReference type="ARBA" id="ARBA00022655"/>
    </source>
</evidence>
<dbReference type="PANTHER" id="PTHR21299:SF1">
    <property type="entry name" value="PANTOATE--BETA-ALANINE LIGASE"/>
    <property type="match status" value="1"/>
</dbReference>
<dbReference type="GO" id="GO:0004592">
    <property type="term" value="F:pantoate-beta-alanine ligase activity"/>
    <property type="evidence" value="ECO:0007669"/>
    <property type="project" value="UniProtKB-UniRule"/>
</dbReference>
<dbReference type="HAMAP" id="MF_00158">
    <property type="entry name" value="PanC"/>
    <property type="match status" value="1"/>
</dbReference>
<evidence type="ECO:0000256" key="2">
    <source>
        <dbReference type="ARBA" id="ARBA00004990"/>
    </source>
</evidence>
<comment type="function">
    <text evidence="12 13">Catalyzes the condensation of pantoate with beta-alanine in an ATP-dependent reaction via a pantoyl-adenylate intermediate.</text>
</comment>
<gene>
    <name evidence="13" type="primary">panC</name>
    <name evidence="14" type="ORF">FGF66_03255</name>
</gene>
<evidence type="ECO:0000256" key="7">
    <source>
        <dbReference type="ARBA" id="ARBA00022598"/>
    </source>
</evidence>
<dbReference type="PANTHER" id="PTHR21299">
    <property type="entry name" value="CYTIDYLATE KINASE/PANTOATE-BETA-ALANINE LIGASE"/>
    <property type="match status" value="1"/>
</dbReference>
<evidence type="ECO:0000313" key="14">
    <source>
        <dbReference type="EMBL" id="TNJ39661.1"/>
    </source>
</evidence>
<comment type="similarity">
    <text evidence="3 13">Belongs to the pantothenate synthetase family.</text>
</comment>
<dbReference type="Gene3D" id="3.40.50.620">
    <property type="entry name" value="HUPs"/>
    <property type="match status" value="1"/>
</dbReference>
<comment type="caution">
    <text evidence="14">The sequence shown here is derived from an EMBL/GenBank/DDBJ whole genome shotgun (WGS) entry which is preliminary data.</text>
</comment>
<name>A0A5C4SAB6_CHLTI</name>
<comment type="subcellular location">
    <subcellularLocation>
        <location evidence="1 13">Cytoplasm</location>
    </subcellularLocation>
</comment>
<dbReference type="OrthoDB" id="9773087at2"/>
<evidence type="ECO:0000256" key="12">
    <source>
        <dbReference type="ARBA" id="ARBA00055042"/>
    </source>
</evidence>
<evidence type="ECO:0000256" key="6">
    <source>
        <dbReference type="ARBA" id="ARBA00022490"/>
    </source>
</evidence>
<dbReference type="EC" id="6.3.2.1" evidence="4 13"/>
<dbReference type="CDD" id="cd00560">
    <property type="entry name" value="PanC"/>
    <property type="match status" value="1"/>
</dbReference>
<accession>A0A5C4SAB6</accession>
<comment type="subunit">
    <text evidence="13">Homodimer.</text>
</comment>
<evidence type="ECO:0000256" key="4">
    <source>
        <dbReference type="ARBA" id="ARBA00012219"/>
    </source>
</evidence>
<feature type="binding site" evidence="13">
    <location>
        <position position="61"/>
    </location>
    <ligand>
        <name>beta-alanine</name>
        <dbReference type="ChEBI" id="CHEBI:57966"/>
    </ligand>
</feature>
<dbReference type="NCBIfam" id="TIGR00018">
    <property type="entry name" value="panC"/>
    <property type="match status" value="1"/>
</dbReference>
<keyword evidence="7 13" id="KW-0436">Ligase</keyword>
<dbReference type="GO" id="GO:0015940">
    <property type="term" value="P:pantothenate biosynthetic process"/>
    <property type="evidence" value="ECO:0007669"/>
    <property type="project" value="UniProtKB-UniRule"/>
</dbReference>
<dbReference type="InterPro" id="IPR042176">
    <property type="entry name" value="Pantoate_ligase_C"/>
</dbReference>
<feature type="binding site" evidence="13">
    <location>
        <position position="153"/>
    </location>
    <ligand>
        <name>(R)-pantoate</name>
        <dbReference type="ChEBI" id="CHEBI:15980"/>
    </ligand>
</feature>
<feature type="binding site" evidence="13">
    <location>
        <position position="176"/>
    </location>
    <ligand>
        <name>ATP</name>
        <dbReference type="ChEBI" id="CHEBI:30616"/>
    </ligand>
</feature>
<dbReference type="EMBL" id="VDCH01000004">
    <property type="protein sequence ID" value="TNJ39661.1"/>
    <property type="molecule type" value="Genomic_DNA"/>
</dbReference>
<dbReference type="AlphaFoldDB" id="A0A5C4SAB6"/>
<organism evidence="14 15">
    <name type="scientific">Chlorobaculum thiosulfatiphilum</name>
    <name type="common">Chlorobium limicola f.sp. thiosulfatophilum</name>
    <dbReference type="NCBI Taxonomy" id="115852"/>
    <lineage>
        <taxon>Bacteria</taxon>
        <taxon>Pseudomonadati</taxon>
        <taxon>Chlorobiota</taxon>
        <taxon>Chlorobiia</taxon>
        <taxon>Chlorobiales</taxon>
        <taxon>Chlorobiaceae</taxon>
        <taxon>Chlorobaculum</taxon>
    </lineage>
</organism>
<dbReference type="GO" id="GO:0005829">
    <property type="term" value="C:cytosol"/>
    <property type="evidence" value="ECO:0007669"/>
    <property type="project" value="TreeGrafter"/>
</dbReference>
<evidence type="ECO:0000256" key="11">
    <source>
        <dbReference type="ARBA" id="ARBA00048258"/>
    </source>
</evidence>
<dbReference type="Proteomes" id="UP000308271">
    <property type="component" value="Unassembled WGS sequence"/>
</dbReference>
<comment type="pathway">
    <text evidence="2 13">Cofactor biosynthesis; (R)-pantothenate biosynthesis; (R)-pantothenate from (R)-pantoate and beta-alanine: step 1/1.</text>
</comment>
<comment type="catalytic activity">
    <reaction evidence="11 13">
        <text>(R)-pantoate + beta-alanine + ATP = (R)-pantothenate + AMP + diphosphate + H(+)</text>
        <dbReference type="Rhea" id="RHEA:10912"/>
        <dbReference type="ChEBI" id="CHEBI:15378"/>
        <dbReference type="ChEBI" id="CHEBI:15980"/>
        <dbReference type="ChEBI" id="CHEBI:29032"/>
        <dbReference type="ChEBI" id="CHEBI:30616"/>
        <dbReference type="ChEBI" id="CHEBI:33019"/>
        <dbReference type="ChEBI" id="CHEBI:57966"/>
        <dbReference type="ChEBI" id="CHEBI:456215"/>
        <dbReference type="EC" id="6.3.2.1"/>
    </reaction>
</comment>
<reference evidence="14 15" key="1">
    <citation type="submission" date="2019-05" db="EMBL/GenBank/DDBJ databases">
        <title>Draft Whole-Genome sequence of the green sulfur bacterium Chlorobaculum thiosulfatiphilum DSM 249.</title>
        <authorList>
            <person name="Meyer T.E."/>
            <person name="Kyndt J.A."/>
        </authorList>
    </citation>
    <scope>NUCLEOTIDE SEQUENCE [LARGE SCALE GENOMIC DNA]</scope>
    <source>
        <strain evidence="14 15">DSM 249</strain>
    </source>
</reference>
<evidence type="ECO:0000256" key="13">
    <source>
        <dbReference type="HAMAP-Rule" id="MF_00158"/>
    </source>
</evidence>
<dbReference type="GO" id="GO:0005524">
    <property type="term" value="F:ATP binding"/>
    <property type="evidence" value="ECO:0007669"/>
    <property type="project" value="UniProtKB-KW"/>
</dbReference>
<dbReference type="InterPro" id="IPR003721">
    <property type="entry name" value="Pantoate_ligase"/>
</dbReference>
<feature type="binding site" evidence="13">
    <location>
        <position position="61"/>
    </location>
    <ligand>
        <name>(R)-pantoate</name>
        <dbReference type="ChEBI" id="CHEBI:15980"/>
    </ligand>
</feature>
<feature type="binding site" evidence="13">
    <location>
        <begin position="147"/>
        <end position="150"/>
    </location>
    <ligand>
        <name>ATP</name>
        <dbReference type="ChEBI" id="CHEBI:30616"/>
    </ligand>
</feature>
<dbReference type="InterPro" id="IPR014729">
    <property type="entry name" value="Rossmann-like_a/b/a_fold"/>
</dbReference>
<evidence type="ECO:0000256" key="1">
    <source>
        <dbReference type="ARBA" id="ARBA00004496"/>
    </source>
</evidence>
<dbReference type="FunFam" id="3.40.50.620:FF:000114">
    <property type="entry name" value="Pantothenate synthetase"/>
    <property type="match status" value="1"/>
</dbReference>
<keyword evidence="9 13" id="KW-0547">Nucleotide-binding</keyword>
<keyword evidence="10 13" id="KW-0067">ATP-binding</keyword>